<evidence type="ECO:0000259" key="2">
    <source>
        <dbReference type="Pfam" id="PF03629"/>
    </source>
</evidence>
<keyword evidence="1" id="KW-0378">Hydrolase</keyword>
<evidence type="ECO:0000313" key="3">
    <source>
        <dbReference type="EMBL" id="MBC5649877.1"/>
    </source>
</evidence>
<dbReference type="RefSeq" id="WP_181987664.1">
    <property type="nucleotide sequence ID" value="NZ_JACOOT010000004.1"/>
</dbReference>
<proteinExistence type="predicted"/>
<dbReference type="Pfam" id="PF03629">
    <property type="entry name" value="SASA"/>
    <property type="match status" value="1"/>
</dbReference>
<name>A0A8I0AD10_9FIRM</name>
<dbReference type="PANTHER" id="PTHR31988:SF19">
    <property type="entry name" value="9-O-ACETYL-N-ACETYLNEURAMINIC ACID DEACETYLASE-RELATED"/>
    <property type="match status" value="1"/>
</dbReference>
<dbReference type="InterPro" id="IPR005181">
    <property type="entry name" value="SASA"/>
</dbReference>
<reference evidence="3 4" key="1">
    <citation type="submission" date="2020-08" db="EMBL/GenBank/DDBJ databases">
        <title>Genome public.</title>
        <authorList>
            <person name="Liu C."/>
            <person name="Sun Q."/>
        </authorList>
    </citation>
    <scope>NUCLEOTIDE SEQUENCE [LARGE SCALE GENOMIC DNA]</scope>
    <source>
        <strain evidence="3 4">BX17</strain>
    </source>
</reference>
<dbReference type="PANTHER" id="PTHR31988">
    <property type="entry name" value="ESTERASE, PUTATIVE (DUF303)-RELATED"/>
    <property type="match status" value="1"/>
</dbReference>
<sequence>MHGITLTKAPADWEILQQENGKATVALKGNFQVHPAAIEVGVERVTPVVRVMSEDDNMTVIPWTNADHFTCNEKFQGEFEVTLEIPAGGPYRIDTSLETKSTVPDLTWLYRGDCVLHLGVGNLFIIAGQSNSAGYSRDFCIDPPSMDVHLYRNRSKWDIASHPMNESTFAGSLANEEMGVPGVSPYLAFGKTYGKMTGMPVGLIQTSLGGSPMERWNPKDGDLYLNMVDKIHETGGRYAGVLWYQGCSDTNPGPAEKYLEHFREYVEATRKELGYEIPFFTMQLNRQINGINDECWGMVRDAQARAAKEIPGVSVLTTSNLSLCDGIHNTAQANVALGEKLAKQCAHVLNGKEEYQPPELVKVERADEAEKKSFQLEGSGIWLKLTCDHVKNCFLVYSAEGKDSGFTLTDSQGEVEILHIRGNRENKNHLYLELAREVEDEAELSFVWQADPIKQPPVDEVTFLPLLSFYKKSIKL</sequence>
<dbReference type="AlphaFoldDB" id="A0A8I0AD10"/>
<evidence type="ECO:0000256" key="1">
    <source>
        <dbReference type="ARBA" id="ARBA00022801"/>
    </source>
</evidence>
<evidence type="ECO:0000313" key="4">
    <source>
        <dbReference type="Proteomes" id="UP000652847"/>
    </source>
</evidence>
<dbReference type="EMBL" id="JACOOT010000004">
    <property type="protein sequence ID" value="MBC5649877.1"/>
    <property type="molecule type" value="Genomic_DNA"/>
</dbReference>
<keyword evidence="4" id="KW-1185">Reference proteome</keyword>
<protein>
    <recommendedName>
        <fullName evidence="2">Sialate O-acetylesterase domain-containing protein</fullName>
    </recommendedName>
</protein>
<accession>A0A8I0AD10</accession>
<dbReference type="SUPFAM" id="SSF52266">
    <property type="entry name" value="SGNH hydrolase"/>
    <property type="match status" value="1"/>
</dbReference>
<dbReference type="InterPro" id="IPR036514">
    <property type="entry name" value="SGNH_hydro_sf"/>
</dbReference>
<dbReference type="Gene3D" id="3.40.50.1110">
    <property type="entry name" value="SGNH hydrolase"/>
    <property type="match status" value="1"/>
</dbReference>
<gene>
    <name evidence="3" type="ORF">H8S54_01755</name>
</gene>
<feature type="domain" description="Sialate O-acetylesterase" evidence="2">
    <location>
        <begin position="121"/>
        <end position="346"/>
    </location>
</feature>
<organism evidence="3 4">
    <name type="scientific">Blautia segnis</name>
    <dbReference type="NCBI Taxonomy" id="2763030"/>
    <lineage>
        <taxon>Bacteria</taxon>
        <taxon>Bacillati</taxon>
        <taxon>Bacillota</taxon>
        <taxon>Clostridia</taxon>
        <taxon>Lachnospirales</taxon>
        <taxon>Lachnospiraceae</taxon>
        <taxon>Blautia</taxon>
    </lineage>
</organism>
<comment type="caution">
    <text evidence="3">The sequence shown here is derived from an EMBL/GenBank/DDBJ whole genome shotgun (WGS) entry which is preliminary data.</text>
</comment>
<dbReference type="InterPro" id="IPR052940">
    <property type="entry name" value="Carb_Esterase_6"/>
</dbReference>
<dbReference type="GO" id="GO:0016787">
    <property type="term" value="F:hydrolase activity"/>
    <property type="evidence" value="ECO:0007669"/>
    <property type="project" value="UniProtKB-KW"/>
</dbReference>
<dbReference type="Proteomes" id="UP000652847">
    <property type="component" value="Unassembled WGS sequence"/>
</dbReference>